<evidence type="ECO:0000256" key="1">
    <source>
        <dbReference type="ARBA" id="ARBA00008791"/>
    </source>
</evidence>
<organism evidence="5 6">
    <name type="scientific">Saccharopolyspora endophytica</name>
    <dbReference type="NCBI Taxonomy" id="543886"/>
    <lineage>
        <taxon>Bacteria</taxon>
        <taxon>Bacillati</taxon>
        <taxon>Actinomycetota</taxon>
        <taxon>Actinomycetes</taxon>
        <taxon>Pseudonocardiales</taxon>
        <taxon>Pseudonocardiaceae</taxon>
        <taxon>Saccharopolyspora</taxon>
    </lineage>
</organism>
<dbReference type="EMBL" id="JAGPXE010000004">
    <property type="protein sequence ID" value="MBQ0924938.1"/>
    <property type="molecule type" value="Genomic_DNA"/>
</dbReference>
<protein>
    <submittedName>
        <fullName evidence="5">Universal stress protein</fullName>
    </submittedName>
</protein>
<evidence type="ECO:0000313" key="5">
    <source>
        <dbReference type="EMBL" id="MBQ0924938.1"/>
    </source>
</evidence>
<comment type="similarity">
    <text evidence="1">Belongs to the universal stress protein A family.</text>
</comment>
<dbReference type="PRINTS" id="PR01438">
    <property type="entry name" value="UNVRSLSTRESS"/>
</dbReference>
<feature type="domain" description="UspA" evidence="4">
    <location>
        <begin position="153"/>
        <end position="285"/>
    </location>
</feature>
<dbReference type="InterPro" id="IPR006015">
    <property type="entry name" value="Universal_stress_UspA"/>
</dbReference>
<dbReference type="SUPFAM" id="SSF52402">
    <property type="entry name" value="Adenine nucleotide alpha hydrolases-like"/>
    <property type="match status" value="2"/>
</dbReference>
<feature type="domain" description="UspA" evidence="4">
    <location>
        <begin position="7"/>
        <end position="145"/>
    </location>
</feature>
<keyword evidence="2" id="KW-0547">Nucleotide-binding</keyword>
<name>A0ABS5DF67_9PSEU</name>
<dbReference type="Pfam" id="PF00582">
    <property type="entry name" value="Usp"/>
    <property type="match status" value="2"/>
</dbReference>
<evidence type="ECO:0000259" key="4">
    <source>
        <dbReference type="Pfam" id="PF00582"/>
    </source>
</evidence>
<dbReference type="RefSeq" id="WP_210970270.1">
    <property type="nucleotide sequence ID" value="NZ_JAGPXE010000004.1"/>
</dbReference>
<dbReference type="InterPro" id="IPR014729">
    <property type="entry name" value="Rossmann-like_a/b/a_fold"/>
</dbReference>
<dbReference type="PANTHER" id="PTHR46268:SF27">
    <property type="entry name" value="UNIVERSAL STRESS PROTEIN RV2623"/>
    <property type="match status" value="1"/>
</dbReference>
<evidence type="ECO:0000256" key="3">
    <source>
        <dbReference type="ARBA" id="ARBA00022840"/>
    </source>
</evidence>
<proteinExistence type="inferred from homology"/>
<dbReference type="Gene3D" id="3.40.50.620">
    <property type="entry name" value="HUPs"/>
    <property type="match status" value="2"/>
</dbReference>
<reference evidence="5 6" key="1">
    <citation type="submission" date="2021-04" db="EMBL/GenBank/DDBJ databases">
        <title>Whole-genome sequencing of Saccharopolyspora endophytica KCTC 19397.</title>
        <authorList>
            <person name="Ay H."/>
            <person name="Saygin H."/>
            <person name="Sahin N."/>
        </authorList>
    </citation>
    <scope>NUCLEOTIDE SEQUENCE [LARGE SCALE GENOMIC DNA]</scope>
    <source>
        <strain evidence="5 6">KCTC 19397</strain>
    </source>
</reference>
<dbReference type="InterPro" id="IPR006016">
    <property type="entry name" value="UspA"/>
</dbReference>
<sequence>MTDLGNTIVVGVDGSEQALHAVVWSAQEASSRNLALRLVSSTAPYIQGFYGPGLPYLPEVFEEIDQLAQAQLRDGLHRVGTIDPQVSVHTEFVREPPISYMLEMSKTARMIALGASGRGGFSGMLLGSTAHSVAAHASSPVAVVRTPNIADGPVVVGVDGSETSTAALDAAFDEASWRKARLVTVHVSEAPSIREVGIGKAHEQRGDGERVLAESLAGRAENHPDVDVERVAVEGRPPSVLLDWSDRAQLVVVGTRGRGGFRGMLLGSTSQALLHHARSPVLVVRTRHRTA</sequence>
<dbReference type="Proteomes" id="UP000674084">
    <property type="component" value="Unassembled WGS sequence"/>
</dbReference>
<keyword evidence="6" id="KW-1185">Reference proteome</keyword>
<evidence type="ECO:0000313" key="6">
    <source>
        <dbReference type="Proteomes" id="UP000674084"/>
    </source>
</evidence>
<keyword evidence="3" id="KW-0067">ATP-binding</keyword>
<comment type="caution">
    <text evidence="5">The sequence shown here is derived from an EMBL/GenBank/DDBJ whole genome shotgun (WGS) entry which is preliminary data.</text>
</comment>
<accession>A0ABS5DF67</accession>
<gene>
    <name evidence="5" type="ORF">KBO27_13365</name>
</gene>
<evidence type="ECO:0000256" key="2">
    <source>
        <dbReference type="ARBA" id="ARBA00022741"/>
    </source>
</evidence>
<dbReference type="PANTHER" id="PTHR46268">
    <property type="entry name" value="STRESS RESPONSE PROTEIN NHAX"/>
    <property type="match status" value="1"/>
</dbReference>